<gene>
    <name evidence="2" type="ORF">GCM10011515_11780</name>
</gene>
<organism evidence="2 3">
    <name type="scientific">Tsuneonella deserti</name>
    <dbReference type="NCBI Taxonomy" id="2035528"/>
    <lineage>
        <taxon>Bacteria</taxon>
        <taxon>Pseudomonadati</taxon>
        <taxon>Pseudomonadota</taxon>
        <taxon>Alphaproteobacteria</taxon>
        <taxon>Sphingomonadales</taxon>
        <taxon>Erythrobacteraceae</taxon>
        <taxon>Tsuneonella</taxon>
    </lineage>
</organism>
<reference evidence="3" key="1">
    <citation type="journal article" date="2019" name="Int. J. Syst. Evol. Microbiol.">
        <title>The Global Catalogue of Microorganisms (GCM) 10K type strain sequencing project: providing services to taxonomists for standard genome sequencing and annotation.</title>
        <authorList>
            <consortium name="The Broad Institute Genomics Platform"/>
            <consortium name="The Broad Institute Genome Sequencing Center for Infectious Disease"/>
            <person name="Wu L."/>
            <person name="Ma J."/>
        </authorList>
    </citation>
    <scope>NUCLEOTIDE SEQUENCE [LARGE SCALE GENOMIC DNA]</scope>
    <source>
        <strain evidence="3">CGMCC 1.15959</strain>
    </source>
</reference>
<feature type="transmembrane region" description="Helical" evidence="1">
    <location>
        <begin position="65"/>
        <end position="86"/>
    </location>
</feature>
<evidence type="ECO:0000313" key="3">
    <source>
        <dbReference type="Proteomes" id="UP000619041"/>
    </source>
</evidence>
<keyword evidence="1" id="KW-0472">Membrane</keyword>
<evidence type="ECO:0000256" key="1">
    <source>
        <dbReference type="SAM" id="Phobius"/>
    </source>
</evidence>
<keyword evidence="3" id="KW-1185">Reference proteome</keyword>
<evidence type="ECO:0008006" key="4">
    <source>
        <dbReference type="Google" id="ProtNLM"/>
    </source>
</evidence>
<dbReference type="EMBL" id="BMKL01000001">
    <property type="protein sequence ID" value="GGD93622.1"/>
    <property type="molecule type" value="Genomic_DNA"/>
</dbReference>
<accession>A0ABQ1S562</accession>
<comment type="caution">
    <text evidence="2">The sequence shown here is derived from an EMBL/GenBank/DDBJ whole genome shotgun (WGS) entry which is preliminary data.</text>
</comment>
<feature type="transmembrane region" description="Helical" evidence="1">
    <location>
        <begin position="35"/>
        <end position="53"/>
    </location>
</feature>
<feature type="transmembrane region" description="Helical" evidence="1">
    <location>
        <begin position="106"/>
        <end position="124"/>
    </location>
</feature>
<proteinExistence type="predicted"/>
<keyword evidence="1" id="KW-0812">Transmembrane</keyword>
<evidence type="ECO:0000313" key="2">
    <source>
        <dbReference type="EMBL" id="GGD93622.1"/>
    </source>
</evidence>
<feature type="transmembrane region" description="Helical" evidence="1">
    <location>
        <begin position="12"/>
        <end position="29"/>
    </location>
</feature>
<protein>
    <recommendedName>
        <fullName evidence="4">SPW repeat-containing protein</fullName>
    </recommendedName>
</protein>
<name>A0ABQ1S562_9SPHN</name>
<keyword evidence="1" id="KW-1133">Transmembrane helix</keyword>
<dbReference type="Proteomes" id="UP000619041">
    <property type="component" value="Unassembled WGS sequence"/>
</dbReference>
<sequence>MTPETRAHMVMMAAYMGAFGTALMALSLLLHWDDITRGVGAGIMMACLVILLVRKLRDEYLQELWSAGASWALLATIAWSILVPLYQGTFEGRAGVTWLPDLSGNWTMIVAMGAFFAGFHFRRLRGAA</sequence>